<evidence type="ECO:0000313" key="4">
    <source>
        <dbReference type="EMBL" id="CAB4874225.1"/>
    </source>
</evidence>
<dbReference type="GO" id="GO:0016020">
    <property type="term" value="C:membrane"/>
    <property type="evidence" value="ECO:0007669"/>
    <property type="project" value="InterPro"/>
</dbReference>
<dbReference type="Pfam" id="PF10708">
    <property type="entry name" value="DUF2510"/>
    <property type="match status" value="1"/>
</dbReference>
<evidence type="ECO:0000256" key="1">
    <source>
        <dbReference type="SAM" id="Phobius"/>
    </source>
</evidence>
<dbReference type="EMBL" id="CAFAAH010000097">
    <property type="protein sequence ID" value="CAB4796407.1"/>
    <property type="molecule type" value="Genomic_DNA"/>
</dbReference>
<feature type="transmembrane region" description="Helical" evidence="1">
    <location>
        <begin position="86"/>
        <end position="112"/>
    </location>
</feature>
<dbReference type="InterPro" id="IPR008523">
    <property type="entry name" value="DUF805"/>
</dbReference>
<feature type="domain" description="DUF2510" evidence="2">
    <location>
        <begin position="13"/>
        <end position="41"/>
    </location>
</feature>
<proteinExistence type="predicted"/>
<keyword evidence="1" id="KW-0812">Transmembrane</keyword>
<accession>A0A6J6XR74</accession>
<keyword evidence="1" id="KW-0472">Membrane</keyword>
<dbReference type="AlphaFoldDB" id="A0A6J6XR74"/>
<name>A0A6J6XR74_9ZZZZ</name>
<sequence length="165" mass="18296">MSDSEAAPQDKTGWHPDPLGRYEHRYWEGTEWSGHVSTAGVTAWDPLEAMQAGAQTDAGNMNPLKAVEAGFKNYANFSGRATRAQFFYWHLFTLFGSIIPGFGLIVLIPTVAIAFRRMHDSGHSAWWIFCPIMNIVFYCTASDPLMNLYGPALVPSKNIAIAPLE</sequence>
<reference evidence="3" key="1">
    <citation type="submission" date="2020-05" db="EMBL/GenBank/DDBJ databases">
        <authorList>
            <person name="Chiriac C."/>
            <person name="Salcher M."/>
            <person name="Ghai R."/>
            <person name="Kavagutti S V."/>
        </authorList>
    </citation>
    <scope>NUCLEOTIDE SEQUENCE</scope>
</reference>
<evidence type="ECO:0000313" key="3">
    <source>
        <dbReference type="EMBL" id="CAB4796407.1"/>
    </source>
</evidence>
<dbReference type="InterPro" id="IPR018929">
    <property type="entry name" value="DUF2510"/>
</dbReference>
<organism evidence="3">
    <name type="scientific">freshwater metagenome</name>
    <dbReference type="NCBI Taxonomy" id="449393"/>
    <lineage>
        <taxon>unclassified sequences</taxon>
        <taxon>metagenomes</taxon>
        <taxon>ecological metagenomes</taxon>
    </lineage>
</organism>
<protein>
    <submittedName>
        <fullName evidence="3">Unannotated protein</fullName>
    </submittedName>
</protein>
<evidence type="ECO:0000259" key="2">
    <source>
        <dbReference type="Pfam" id="PF10708"/>
    </source>
</evidence>
<dbReference type="Pfam" id="PF05656">
    <property type="entry name" value="DUF805"/>
    <property type="match status" value="1"/>
</dbReference>
<feature type="transmembrane region" description="Helical" evidence="1">
    <location>
        <begin position="124"/>
        <end position="141"/>
    </location>
</feature>
<gene>
    <name evidence="3" type="ORF">UFOPK2996_00813</name>
    <name evidence="4" type="ORF">UFOPK3317_01058</name>
</gene>
<dbReference type="EMBL" id="CAFBLK010000190">
    <property type="protein sequence ID" value="CAB4874225.1"/>
    <property type="molecule type" value="Genomic_DNA"/>
</dbReference>
<keyword evidence="1" id="KW-1133">Transmembrane helix</keyword>